<keyword evidence="3" id="KW-1185">Reference proteome</keyword>
<feature type="compositionally biased region" description="Basic and acidic residues" evidence="1">
    <location>
        <begin position="216"/>
        <end position="228"/>
    </location>
</feature>
<evidence type="ECO:0000313" key="3">
    <source>
        <dbReference type="Proteomes" id="UP000230002"/>
    </source>
</evidence>
<reference evidence="2 3" key="1">
    <citation type="journal article" date="2015" name="Sci. Rep.">
        <title>Chromosome-level genome map provides insights into diverse defense mechanisms in the medicinal fungus Ganoderma sinense.</title>
        <authorList>
            <person name="Zhu Y."/>
            <person name="Xu J."/>
            <person name="Sun C."/>
            <person name="Zhou S."/>
            <person name="Xu H."/>
            <person name="Nelson D.R."/>
            <person name="Qian J."/>
            <person name="Song J."/>
            <person name="Luo H."/>
            <person name="Xiang L."/>
            <person name="Li Y."/>
            <person name="Xu Z."/>
            <person name="Ji A."/>
            <person name="Wang L."/>
            <person name="Lu S."/>
            <person name="Hayward A."/>
            <person name="Sun W."/>
            <person name="Li X."/>
            <person name="Schwartz D.C."/>
            <person name="Wang Y."/>
            <person name="Chen S."/>
        </authorList>
    </citation>
    <scope>NUCLEOTIDE SEQUENCE [LARGE SCALE GENOMIC DNA]</scope>
    <source>
        <strain evidence="2 3">ZZ0214-1</strain>
    </source>
</reference>
<gene>
    <name evidence="2" type="ORF">GSI_03262</name>
</gene>
<dbReference type="Proteomes" id="UP000230002">
    <property type="component" value="Unassembled WGS sequence"/>
</dbReference>
<organism evidence="2 3">
    <name type="scientific">Ganoderma sinense ZZ0214-1</name>
    <dbReference type="NCBI Taxonomy" id="1077348"/>
    <lineage>
        <taxon>Eukaryota</taxon>
        <taxon>Fungi</taxon>
        <taxon>Dikarya</taxon>
        <taxon>Basidiomycota</taxon>
        <taxon>Agaricomycotina</taxon>
        <taxon>Agaricomycetes</taxon>
        <taxon>Polyporales</taxon>
        <taxon>Polyporaceae</taxon>
        <taxon>Ganoderma</taxon>
    </lineage>
</organism>
<dbReference type="EMBL" id="AYKW01000005">
    <property type="protein sequence ID" value="PIL34485.1"/>
    <property type="molecule type" value="Genomic_DNA"/>
</dbReference>
<accession>A0A2G8SL36</accession>
<proteinExistence type="predicted"/>
<evidence type="ECO:0000313" key="2">
    <source>
        <dbReference type="EMBL" id="PIL34485.1"/>
    </source>
</evidence>
<comment type="caution">
    <text evidence="2">The sequence shown here is derived from an EMBL/GenBank/DDBJ whole genome shotgun (WGS) entry which is preliminary data.</text>
</comment>
<dbReference type="AlphaFoldDB" id="A0A2G8SL36"/>
<feature type="compositionally biased region" description="Polar residues" evidence="1">
    <location>
        <begin position="14"/>
        <end position="25"/>
    </location>
</feature>
<feature type="region of interest" description="Disordered" evidence="1">
    <location>
        <begin position="1"/>
        <end position="42"/>
    </location>
</feature>
<sequence>MSAEPSHAFDPSNFPDNTPPSSYALSTPAYEPTAFPTNQPPYLQTLQVYSQSQDLRDVDMASNKSSTSELLRGIQEQLGAQHEQASESTKQLRVIQEQLTAQHEQTSEGTKQLKEMKEVISDLKDEIVVLSKTLTQFAEHNHTLLEGITDRLDHIEKDGSSLRKGHLELCEEARQTQKNVETFKKHYDDKTKTQTTTIMQAFQEIGKRLRSRRGKSKADLTELEREGSCYEGSIATDE</sequence>
<evidence type="ECO:0000256" key="1">
    <source>
        <dbReference type="SAM" id="MobiDB-lite"/>
    </source>
</evidence>
<name>A0A2G8SL36_9APHY</name>
<feature type="region of interest" description="Disordered" evidence="1">
    <location>
        <begin position="208"/>
        <end position="238"/>
    </location>
</feature>
<protein>
    <submittedName>
        <fullName evidence="2">Uncharacterized protein</fullName>
    </submittedName>
</protein>